<dbReference type="Gene3D" id="2.10.25.160">
    <property type="entry name" value="Granulin"/>
    <property type="match status" value="1"/>
</dbReference>
<evidence type="ECO:0000259" key="2">
    <source>
        <dbReference type="Pfam" id="PF00396"/>
    </source>
</evidence>
<protein>
    <recommendedName>
        <fullName evidence="2">Granulins domain-containing protein</fullName>
    </recommendedName>
</protein>
<proteinExistence type="predicted"/>
<evidence type="ECO:0000313" key="3">
    <source>
        <dbReference type="EMBL" id="TKR96877.1"/>
    </source>
</evidence>
<dbReference type="InterPro" id="IPR037277">
    <property type="entry name" value="Granulin_sf"/>
</dbReference>
<gene>
    <name evidence="3" type="ORF">L596_010829</name>
</gene>
<organism evidence="3 4">
    <name type="scientific">Steinernema carpocapsae</name>
    <name type="common">Entomopathogenic nematode</name>
    <dbReference type="NCBI Taxonomy" id="34508"/>
    <lineage>
        <taxon>Eukaryota</taxon>
        <taxon>Metazoa</taxon>
        <taxon>Ecdysozoa</taxon>
        <taxon>Nematoda</taxon>
        <taxon>Chromadorea</taxon>
        <taxon>Rhabditida</taxon>
        <taxon>Tylenchina</taxon>
        <taxon>Panagrolaimomorpha</taxon>
        <taxon>Strongyloidoidea</taxon>
        <taxon>Steinernematidae</taxon>
        <taxon>Steinernema</taxon>
    </lineage>
</organism>
<evidence type="ECO:0000313" key="4">
    <source>
        <dbReference type="Proteomes" id="UP000298663"/>
    </source>
</evidence>
<accession>A0A4U5PJG8</accession>
<name>A0A4U5PJG8_STECR</name>
<keyword evidence="1" id="KW-1015">Disulfide bond</keyword>
<reference evidence="3 4" key="2">
    <citation type="journal article" date="2019" name="G3 (Bethesda)">
        <title>Hybrid Assembly of the Genome of the Entomopathogenic Nematode Steinernema carpocapsae Identifies the X-Chromosome.</title>
        <authorList>
            <person name="Serra L."/>
            <person name="Macchietto M."/>
            <person name="Macias-Munoz A."/>
            <person name="McGill C.J."/>
            <person name="Rodriguez I.M."/>
            <person name="Rodriguez B."/>
            <person name="Murad R."/>
            <person name="Mortazavi A."/>
        </authorList>
    </citation>
    <scope>NUCLEOTIDE SEQUENCE [LARGE SCALE GENOMIC DNA]</scope>
    <source>
        <strain evidence="3 4">ALL</strain>
    </source>
</reference>
<dbReference type="InterPro" id="IPR000118">
    <property type="entry name" value="Granulin"/>
</dbReference>
<keyword evidence="4" id="KW-1185">Reference proteome</keyword>
<evidence type="ECO:0000256" key="1">
    <source>
        <dbReference type="ARBA" id="ARBA00023157"/>
    </source>
</evidence>
<feature type="domain" description="Granulins" evidence="2">
    <location>
        <begin position="116"/>
        <end position="149"/>
    </location>
</feature>
<sequence length="163" mass="17479">MFTGYMPSEHVLSQKRHYILESIMNGIASRFMSHAVFAKRAFITEHYVSACFRAYQATAGLKPIKALLQTSPHQFRLPLFSSSSSTMKFFTVALLAFAAVLALTSAQGCSGGTQCTGGCCPDANAVCCPSGNACCPHATKCDEAQGLCIPSQPNTYFMMKIGA</sequence>
<dbReference type="Proteomes" id="UP000298663">
    <property type="component" value="Unassembled WGS sequence"/>
</dbReference>
<dbReference type="EMBL" id="AZBU02000002">
    <property type="protein sequence ID" value="TKR96877.1"/>
    <property type="molecule type" value="Genomic_DNA"/>
</dbReference>
<comment type="caution">
    <text evidence="3">The sequence shown here is derived from an EMBL/GenBank/DDBJ whole genome shotgun (WGS) entry which is preliminary data.</text>
</comment>
<reference evidence="3 4" key="1">
    <citation type="journal article" date="2015" name="Genome Biol.">
        <title>Comparative genomics of Steinernema reveals deeply conserved gene regulatory networks.</title>
        <authorList>
            <person name="Dillman A.R."/>
            <person name="Macchietto M."/>
            <person name="Porter C.F."/>
            <person name="Rogers A."/>
            <person name="Williams B."/>
            <person name="Antoshechkin I."/>
            <person name="Lee M.M."/>
            <person name="Goodwin Z."/>
            <person name="Lu X."/>
            <person name="Lewis E.E."/>
            <person name="Goodrich-Blair H."/>
            <person name="Stock S.P."/>
            <person name="Adams B.J."/>
            <person name="Sternberg P.W."/>
            <person name="Mortazavi A."/>
        </authorList>
    </citation>
    <scope>NUCLEOTIDE SEQUENCE [LARGE SCALE GENOMIC DNA]</scope>
    <source>
        <strain evidence="3 4">ALL</strain>
    </source>
</reference>
<dbReference type="AlphaFoldDB" id="A0A4U5PJG8"/>
<dbReference type="Pfam" id="PF00396">
    <property type="entry name" value="Granulin"/>
    <property type="match status" value="1"/>
</dbReference>